<evidence type="ECO:0008006" key="3">
    <source>
        <dbReference type="Google" id="ProtNLM"/>
    </source>
</evidence>
<name>A0A1T3I161_ELIME</name>
<accession>A0A1T3I161</accession>
<reference evidence="1 2" key="1">
    <citation type="submission" date="2016-11" db="EMBL/GenBank/DDBJ databases">
        <title>Genome sequence and comparative genomic analysis of clinical strain Elizabethkingia meningoseptica 61421 PRCM.</title>
        <authorList>
            <person name="Wang M."/>
            <person name="Hu S."/>
            <person name="Cao L."/>
            <person name="Jiang T."/>
            <person name="Zhou Y."/>
            <person name="Ming D."/>
        </authorList>
    </citation>
    <scope>NUCLEOTIDE SEQUENCE [LARGE SCALE GENOMIC DNA]</scope>
    <source>
        <strain evidence="1 2">61421 PRCM</strain>
    </source>
</reference>
<keyword evidence="2" id="KW-1185">Reference proteome</keyword>
<evidence type="ECO:0000313" key="2">
    <source>
        <dbReference type="Proteomes" id="UP000188947"/>
    </source>
</evidence>
<dbReference type="eggNOG" id="ENOG5033SPM">
    <property type="taxonomic scope" value="Bacteria"/>
</dbReference>
<dbReference type="RefSeq" id="WP_070905302.1">
    <property type="nucleotide sequence ID" value="NZ_CP016378.1"/>
</dbReference>
<dbReference type="EMBL" id="MPOG01000003">
    <property type="protein sequence ID" value="OOH97591.1"/>
    <property type="molecule type" value="Genomic_DNA"/>
</dbReference>
<dbReference type="AlphaFoldDB" id="A0A1T3I161"/>
<dbReference type="PROSITE" id="PS51257">
    <property type="entry name" value="PROKAR_LIPOPROTEIN"/>
    <property type="match status" value="1"/>
</dbReference>
<protein>
    <recommendedName>
        <fullName evidence="3">Fibrobacter succinogenes major paralogous domain-containing protein</fullName>
    </recommendedName>
</protein>
<sequence length="573" mass="61288">MKNINILENIKPLVVLGVLSLVVLACSSRDENVSNGANAGNPEGTFISFNISGIAEEGNTSDIMHASVNKLAALSIKPIASGTVNQIVSTDDFDAVISAEGSQSISENSRPNASLANIYAGAAAATTTQMAVGTKYRLLIYNNNVLIKNIDATAGTAINVTVDAGKQYKWYVISTNDTTTPAVDTTTGIVSGSALANKDILYNQGVIDAQYGENTLNISFKHHTVRIEVDLDTRGMFGTISGTTSMEIGSGAGSAFNSIIKTGDLNLFTGQYSNFQTLSALTAANMINKPGAGGTTGATKTATFFTVNTTTIPVNNLKIKLGKLDLSMDNNSGRSYTNSILSYNNTALTPALGSRYNLTARLVESGVRVRGLLWARTNLQYDASQSDMYRFRVDNDYVNPNSESEYWNWKSATPTGSSADNVDPCTKVYPEGMWRMPTSTEFDIVGNPDKKNENYGLIAGAVFSGVWNLDTGNTVNTVFPANSQNLFMSLYGYRTTPGIFGTSIKDSPAGLILGVLGFGAAHYWTSTPTDTNNANYYYISYSRLVLLVGWSNSEIRSSAKGEGRSVRCVRSAS</sequence>
<gene>
    <name evidence="1" type="ORF">BMF97_02935</name>
</gene>
<organism evidence="1 2">
    <name type="scientific">Elizabethkingia meningoseptica</name>
    <name type="common">Chryseobacterium meningosepticum</name>
    <dbReference type="NCBI Taxonomy" id="238"/>
    <lineage>
        <taxon>Bacteria</taxon>
        <taxon>Pseudomonadati</taxon>
        <taxon>Bacteroidota</taxon>
        <taxon>Flavobacteriia</taxon>
        <taxon>Flavobacteriales</taxon>
        <taxon>Weeksellaceae</taxon>
        <taxon>Elizabethkingia</taxon>
    </lineage>
</organism>
<proteinExistence type="predicted"/>
<dbReference type="OrthoDB" id="698753at2"/>
<dbReference type="Proteomes" id="UP000188947">
    <property type="component" value="Unassembled WGS sequence"/>
</dbReference>
<comment type="caution">
    <text evidence="1">The sequence shown here is derived from an EMBL/GenBank/DDBJ whole genome shotgun (WGS) entry which is preliminary data.</text>
</comment>
<evidence type="ECO:0000313" key="1">
    <source>
        <dbReference type="EMBL" id="OOH97591.1"/>
    </source>
</evidence>